<feature type="domain" description="RNA polymerase sigma-70 region 2" evidence="5">
    <location>
        <begin position="38"/>
        <end position="96"/>
    </location>
</feature>
<gene>
    <name evidence="7" type="ORF">AAE02nite_12410</name>
</gene>
<dbReference type="PANTHER" id="PTHR43133">
    <property type="entry name" value="RNA POLYMERASE ECF-TYPE SIGMA FACTO"/>
    <property type="match status" value="1"/>
</dbReference>
<organism evidence="7 8">
    <name type="scientific">Adhaeribacter aerolatus</name>
    <dbReference type="NCBI Taxonomy" id="670289"/>
    <lineage>
        <taxon>Bacteria</taxon>
        <taxon>Pseudomonadati</taxon>
        <taxon>Bacteroidota</taxon>
        <taxon>Cytophagia</taxon>
        <taxon>Cytophagales</taxon>
        <taxon>Hymenobacteraceae</taxon>
        <taxon>Adhaeribacter</taxon>
    </lineage>
</organism>
<dbReference type="InterPro" id="IPR013325">
    <property type="entry name" value="RNA_pol_sigma_r2"/>
</dbReference>
<comment type="similarity">
    <text evidence="1">Belongs to the sigma-70 factor family. ECF subfamily.</text>
</comment>
<evidence type="ECO:0000259" key="5">
    <source>
        <dbReference type="Pfam" id="PF04542"/>
    </source>
</evidence>
<dbReference type="Pfam" id="PF08281">
    <property type="entry name" value="Sigma70_r4_2"/>
    <property type="match status" value="1"/>
</dbReference>
<comment type="caution">
    <text evidence="7">The sequence shown here is derived from an EMBL/GenBank/DDBJ whole genome shotgun (WGS) entry which is preliminary data.</text>
</comment>
<evidence type="ECO:0000256" key="1">
    <source>
        <dbReference type="ARBA" id="ARBA00010641"/>
    </source>
</evidence>
<protein>
    <submittedName>
        <fullName evidence="7">DNA-directed RNA polymerase sigma-70 factor</fullName>
    </submittedName>
</protein>
<name>A0A512AVJ5_9BACT</name>
<dbReference type="SUPFAM" id="SSF88946">
    <property type="entry name" value="Sigma2 domain of RNA polymerase sigma factors"/>
    <property type="match status" value="1"/>
</dbReference>
<accession>A0A512AVJ5</accession>
<dbReference type="GO" id="GO:0000428">
    <property type="term" value="C:DNA-directed RNA polymerase complex"/>
    <property type="evidence" value="ECO:0007669"/>
    <property type="project" value="UniProtKB-KW"/>
</dbReference>
<proteinExistence type="inferred from homology"/>
<reference evidence="7 8" key="1">
    <citation type="submission" date="2019-07" db="EMBL/GenBank/DDBJ databases">
        <title>Whole genome shotgun sequence of Adhaeribacter aerolatus NBRC 106133.</title>
        <authorList>
            <person name="Hosoyama A."/>
            <person name="Uohara A."/>
            <person name="Ohji S."/>
            <person name="Ichikawa N."/>
        </authorList>
    </citation>
    <scope>NUCLEOTIDE SEQUENCE [LARGE SCALE GENOMIC DNA]</scope>
    <source>
        <strain evidence="7 8">NBRC 106133</strain>
    </source>
</reference>
<evidence type="ECO:0000313" key="7">
    <source>
        <dbReference type="EMBL" id="GEO03577.1"/>
    </source>
</evidence>
<dbReference type="NCBIfam" id="TIGR02937">
    <property type="entry name" value="sigma70-ECF"/>
    <property type="match status" value="1"/>
</dbReference>
<evidence type="ECO:0000259" key="6">
    <source>
        <dbReference type="Pfam" id="PF08281"/>
    </source>
</evidence>
<dbReference type="AlphaFoldDB" id="A0A512AVJ5"/>
<keyword evidence="3" id="KW-0731">Sigma factor</keyword>
<feature type="domain" description="RNA polymerase sigma factor 70 region 4 type 2" evidence="6">
    <location>
        <begin position="139"/>
        <end position="190"/>
    </location>
</feature>
<dbReference type="InterPro" id="IPR014284">
    <property type="entry name" value="RNA_pol_sigma-70_dom"/>
</dbReference>
<evidence type="ECO:0000256" key="2">
    <source>
        <dbReference type="ARBA" id="ARBA00023015"/>
    </source>
</evidence>
<evidence type="ECO:0000256" key="4">
    <source>
        <dbReference type="ARBA" id="ARBA00023163"/>
    </source>
</evidence>
<dbReference type="PANTHER" id="PTHR43133:SF46">
    <property type="entry name" value="RNA POLYMERASE SIGMA-70 FACTOR ECF SUBFAMILY"/>
    <property type="match status" value="1"/>
</dbReference>
<dbReference type="CDD" id="cd06171">
    <property type="entry name" value="Sigma70_r4"/>
    <property type="match status" value="1"/>
</dbReference>
<dbReference type="Proteomes" id="UP000321532">
    <property type="component" value="Unassembled WGS sequence"/>
</dbReference>
<dbReference type="InterPro" id="IPR013249">
    <property type="entry name" value="RNA_pol_sigma70_r4_t2"/>
</dbReference>
<evidence type="ECO:0000256" key="3">
    <source>
        <dbReference type="ARBA" id="ARBA00023082"/>
    </source>
</evidence>
<dbReference type="GO" id="GO:0016987">
    <property type="term" value="F:sigma factor activity"/>
    <property type="evidence" value="ECO:0007669"/>
    <property type="project" value="UniProtKB-KW"/>
</dbReference>
<dbReference type="GO" id="GO:0006352">
    <property type="term" value="P:DNA-templated transcription initiation"/>
    <property type="evidence" value="ECO:0007669"/>
    <property type="project" value="InterPro"/>
</dbReference>
<dbReference type="Pfam" id="PF04542">
    <property type="entry name" value="Sigma70_r2"/>
    <property type="match status" value="1"/>
</dbReference>
<sequence>MHLSQEQPDSSFAVAAAPNDSTRWELFKSGDRDAFSEIYQAHIQALYSYGTKICPETEVVEDCIQELFIYLWQTKENLGPTNNIKFYLFKSLRRRLQVSAEAHTKRNKFSNAFAKEEPMAEASPEHVLIAANVQENQQERMQQAMLTLTKRQREAIYLRFYDNLSFQEIAEIMGLQLKSTYNLISKAIEMLREHVQAILLSILFAISLPS</sequence>
<keyword evidence="2" id="KW-0805">Transcription regulation</keyword>
<keyword evidence="4" id="KW-0804">Transcription</keyword>
<evidence type="ECO:0000313" key="8">
    <source>
        <dbReference type="Proteomes" id="UP000321532"/>
    </source>
</evidence>
<keyword evidence="8" id="KW-1185">Reference proteome</keyword>
<dbReference type="InterPro" id="IPR039425">
    <property type="entry name" value="RNA_pol_sigma-70-like"/>
</dbReference>
<dbReference type="Gene3D" id="1.10.1740.10">
    <property type="match status" value="1"/>
</dbReference>
<dbReference type="GO" id="GO:0003677">
    <property type="term" value="F:DNA binding"/>
    <property type="evidence" value="ECO:0007669"/>
    <property type="project" value="InterPro"/>
</dbReference>
<dbReference type="InterPro" id="IPR036388">
    <property type="entry name" value="WH-like_DNA-bd_sf"/>
</dbReference>
<dbReference type="SUPFAM" id="SSF88659">
    <property type="entry name" value="Sigma3 and sigma4 domains of RNA polymerase sigma factors"/>
    <property type="match status" value="1"/>
</dbReference>
<dbReference type="EMBL" id="BJYS01000006">
    <property type="protein sequence ID" value="GEO03577.1"/>
    <property type="molecule type" value="Genomic_DNA"/>
</dbReference>
<dbReference type="InterPro" id="IPR013324">
    <property type="entry name" value="RNA_pol_sigma_r3/r4-like"/>
</dbReference>
<dbReference type="InterPro" id="IPR007627">
    <property type="entry name" value="RNA_pol_sigma70_r2"/>
</dbReference>
<dbReference type="OrthoDB" id="9150024at2"/>
<dbReference type="Gene3D" id="1.10.10.10">
    <property type="entry name" value="Winged helix-like DNA-binding domain superfamily/Winged helix DNA-binding domain"/>
    <property type="match status" value="1"/>
</dbReference>
<dbReference type="RefSeq" id="WP_146896054.1">
    <property type="nucleotide sequence ID" value="NZ_BJYS01000006.1"/>
</dbReference>
<keyword evidence="7" id="KW-0240">DNA-directed RNA polymerase</keyword>